<reference evidence="11 12" key="1">
    <citation type="submission" date="2023-02" db="EMBL/GenBank/DDBJ databases">
        <title>LHISI_Scaffold_Assembly.</title>
        <authorList>
            <person name="Stuart O.P."/>
            <person name="Cleave R."/>
            <person name="Magrath M.J.L."/>
            <person name="Mikheyev A.S."/>
        </authorList>
    </citation>
    <scope>NUCLEOTIDE SEQUENCE [LARGE SCALE GENOMIC DNA]</scope>
    <source>
        <strain evidence="11">Daus_M_001</strain>
        <tissue evidence="11">Leg muscle</tissue>
    </source>
</reference>
<dbReference type="InterPro" id="IPR055066">
    <property type="entry name" value="AASDHPPT_N"/>
</dbReference>
<dbReference type="Gene3D" id="3.90.470.20">
    <property type="entry name" value="4'-phosphopantetheinyl transferase domain"/>
    <property type="match status" value="2"/>
</dbReference>
<dbReference type="PANTHER" id="PTHR12215">
    <property type="entry name" value="PHOSPHOPANTETHEINE TRANSFERASE"/>
    <property type="match status" value="1"/>
</dbReference>
<evidence type="ECO:0000256" key="7">
    <source>
        <dbReference type="ARBA" id="ARBA00048641"/>
    </source>
</evidence>
<sequence length="298" mass="33668">MSTCAASQKRARWVFNISTWQPTESQFLLASACIQEEEKVRIGKFVFRSDAKASLVGRLLMRKYVSSATGIPYSEVNFLRDEMGKPYVLNPLVNFNVSHHGDYVVLAGELASNKVGVDVMKFEYKTGKELKEFFSTMSRQFTPQEWGHIRGPIGTPASKQVVMFYRYWCLKESYLKAVGTGISVDLNRVAMMIQEQDLRVGTIVPNTQVCFDDKLLPSWHFEETLLDEDHCVAVAVSKSSDEDDVGHGWVSQTFQSLDINQLMEGSSPLLESDSCYTREFFKKCEKNTKPCTSASSLL</sequence>
<dbReference type="EC" id="2.7.8.7" evidence="2"/>
<dbReference type="SUPFAM" id="SSF56214">
    <property type="entry name" value="4'-phosphopantetheinyl transferase"/>
    <property type="match status" value="2"/>
</dbReference>
<evidence type="ECO:0000256" key="3">
    <source>
        <dbReference type="ARBA" id="ARBA00016301"/>
    </source>
</evidence>
<organism evidence="11 12">
    <name type="scientific">Dryococelus australis</name>
    <dbReference type="NCBI Taxonomy" id="614101"/>
    <lineage>
        <taxon>Eukaryota</taxon>
        <taxon>Metazoa</taxon>
        <taxon>Ecdysozoa</taxon>
        <taxon>Arthropoda</taxon>
        <taxon>Hexapoda</taxon>
        <taxon>Insecta</taxon>
        <taxon>Pterygota</taxon>
        <taxon>Neoptera</taxon>
        <taxon>Polyneoptera</taxon>
        <taxon>Phasmatodea</taxon>
        <taxon>Verophasmatodea</taxon>
        <taxon>Anareolatae</taxon>
        <taxon>Phasmatidae</taxon>
        <taxon>Eurycanthinae</taxon>
        <taxon>Dryococelus</taxon>
    </lineage>
</organism>
<protein>
    <recommendedName>
        <fullName evidence="3">L-aminoadipate-semialdehyde dehydrogenase-phosphopantetheinyl transferase</fullName>
        <ecNumber evidence="2">2.7.8.7</ecNumber>
    </recommendedName>
    <alternativeName>
        <fullName evidence="5">4'-phosphopantetheinyl transferase</fullName>
    </alternativeName>
    <alternativeName>
        <fullName evidence="6">Alpha-aminoadipic semialdehyde dehydrogenase-phosphopantetheinyl transferase</fullName>
    </alternativeName>
</protein>
<evidence type="ECO:0000256" key="6">
    <source>
        <dbReference type="ARBA" id="ARBA00033443"/>
    </source>
</evidence>
<evidence type="ECO:0000256" key="5">
    <source>
        <dbReference type="ARBA" id="ARBA00030484"/>
    </source>
</evidence>
<evidence type="ECO:0000313" key="11">
    <source>
        <dbReference type="EMBL" id="KAJ8880360.1"/>
    </source>
</evidence>
<evidence type="ECO:0000313" key="12">
    <source>
        <dbReference type="Proteomes" id="UP001159363"/>
    </source>
</evidence>
<comment type="caution">
    <text evidence="11">The sequence shown here is derived from an EMBL/GenBank/DDBJ whole genome shotgun (WGS) entry which is preliminary data.</text>
</comment>
<proteinExistence type="inferred from homology"/>
<name>A0ABQ9H812_9NEOP</name>
<dbReference type="InterPro" id="IPR037143">
    <property type="entry name" value="4-PPantetheinyl_Trfase_dom_sf"/>
</dbReference>
<evidence type="ECO:0000256" key="1">
    <source>
        <dbReference type="ARBA" id="ARBA00006195"/>
    </source>
</evidence>
<dbReference type="Pfam" id="PF22624">
    <property type="entry name" value="AASDHPPT_N"/>
    <property type="match status" value="1"/>
</dbReference>
<dbReference type="Proteomes" id="UP001159363">
    <property type="component" value="Chromosome 5"/>
</dbReference>
<feature type="domain" description="4'-phosphopantetheinyl transferase N-terminal" evidence="10">
    <location>
        <begin position="19"/>
        <end position="109"/>
    </location>
</feature>
<dbReference type="EMBL" id="JARBHB010000006">
    <property type="protein sequence ID" value="KAJ8880360.1"/>
    <property type="molecule type" value="Genomic_DNA"/>
</dbReference>
<dbReference type="Pfam" id="PF01648">
    <property type="entry name" value="ACPS"/>
    <property type="match status" value="1"/>
</dbReference>
<evidence type="ECO:0000256" key="8">
    <source>
        <dbReference type="ARBA" id="ARBA00048794"/>
    </source>
</evidence>
<keyword evidence="4" id="KW-0808">Transferase</keyword>
<gene>
    <name evidence="11" type="ORF">PR048_016829</name>
</gene>
<evidence type="ECO:0000259" key="10">
    <source>
        <dbReference type="Pfam" id="PF22624"/>
    </source>
</evidence>
<comment type="catalytic activity">
    <reaction evidence="8">
        <text>apo-[ACP] + acetyl-CoA = acetyl-[ACP] + adenosine 3',5'-bisphosphate + H(+)</text>
        <dbReference type="Rhea" id="RHEA:46564"/>
        <dbReference type="Rhea" id="RHEA-COMP:9621"/>
        <dbReference type="Rhea" id="RHEA-COMP:9690"/>
        <dbReference type="ChEBI" id="CHEBI:15378"/>
        <dbReference type="ChEBI" id="CHEBI:29999"/>
        <dbReference type="ChEBI" id="CHEBI:57288"/>
        <dbReference type="ChEBI" id="CHEBI:58343"/>
        <dbReference type="ChEBI" id="CHEBI:78446"/>
    </reaction>
    <physiologicalReaction direction="left-to-right" evidence="8">
        <dbReference type="Rhea" id="RHEA:46565"/>
    </physiologicalReaction>
</comment>
<dbReference type="InterPro" id="IPR008278">
    <property type="entry name" value="4-PPantetheinyl_Trfase_dom"/>
</dbReference>
<dbReference type="InterPro" id="IPR050559">
    <property type="entry name" value="P-Pant_transferase_sf"/>
</dbReference>
<feature type="domain" description="4'-phosphopantetheinyl transferase" evidence="9">
    <location>
        <begin position="115"/>
        <end position="235"/>
    </location>
</feature>
<comment type="catalytic activity">
    <reaction evidence="7">
        <text>apo-[ACP] + CoA = holo-[ACP] + adenosine 3',5'-bisphosphate + H(+)</text>
        <dbReference type="Rhea" id="RHEA:12068"/>
        <dbReference type="Rhea" id="RHEA-COMP:9685"/>
        <dbReference type="Rhea" id="RHEA-COMP:9690"/>
        <dbReference type="ChEBI" id="CHEBI:15378"/>
        <dbReference type="ChEBI" id="CHEBI:29999"/>
        <dbReference type="ChEBI" id="CHEBI:57287"/>
        <dbReference type="ChEBI" id="CHEBI:58343"/>
        <dbReference type="ChEBI" id="CHEBI:64479"/>
        <dbReference type="EC" id="2.7.8.7"/>
    </reaction>
    <physiologicalReaction direction="left-to-right" evidence="7">
        <dbReference type="Rhea" id="RHEA:12069"/>
    </physiologicalReaction>
</comment>
<evidence type="ECO:0000256" key="4">
    <source>
        <dbReference type="ARBA" id="ARBA00022679"/>
    </source>
</evidence>
<dbReference type="PANTHER" id="PTHR12215:SF10">
    <property type="entry name" value="L-AMINOADIPATE-SEMIALDEHYDE DEHYDROGENASE-PHOSPHOPANTETHEINYL TRANSFERASE"/>
    <property type="match status" value="1"/>
</dbReference>
<evidence type="ECO:0000256" key="2">
    <source>
        <dbReference type="ARBA" id="ARBA00013172"/>
    </source>
</evidence>
<evidence type="ECO:0000259" key="9">
    <source>
        <dbReference type="Pfam" id="PF01648"/>
    </source>
</evidence>
<keyword evidence="12" id="KW-1185">Reference proteome</keyword>
<accession>A0ABQ9H812</accession>
<comment type="similarity">
    <text evidence="1">Belongs to the P-Pant transferase superfamily. AcpS family.</text>
</comment>